<keyword evidence="3" id="KW-0653">Protein transport</keyword>
<dbReference type="Pfam" id="PF00514">
    <property type="entry name" value="Arm"/>
    <property type="match status" value="1"/>
</dbReference>
<dbReference type="InterPro" id="IPR002652">
    <property type="entry name" value="Importin-a_IBB"/>
</dbReference>
<accession>A0ABN8SPF1</accession>
<dbReference type="Gene3D" id="1.20.5.690">
    <property type="entry name" value="Importin-alpha, importin-beta-binding domain"/>
    <property type="match status" value="1"/>
</dbReference>
<feature type="repeat" description="ARM" evidence="4">
    <location>
        <begin position="107"/>
        <end position="150"/>
    </location>
</feature>
<dbReference type="SUPFAM" id="SSF48371">
    <property type="entry name" value="ARM repeat"/>
    <property type="match status" value="1"/>
</dbReference>
<feature type="non-terminal residue" evidence="8">
    <location>
        <position position="150"/>
    </location>
</feature>
<comment type="caution">
    <text evidence="8">The sequence shown here is derived from an EMBL/GenBank/DDBJ whole genome shotgun (WGS) entry which is preliminary data.</text>
</comment>
<dbReference type="Pfam" id="PF01749">
    <property type="entry name" value="IBB"/>
    <property type="match status" value="1"/>
</dbReference>
<proteinExistence type="inferred from homology"/>
<dbReference type="InterPro" id="IPR016024">
    <property type="entry name" value="ARM-type_fold"/>
</dbReference>
<gene>
    <name evidence="8" type="ORF">PEVE_00023413</name>
</gene>
<keyword evidence="9" id="KW-1185">Reference proteome</keyword>
<feature type="domain" description="IBB" evidence="7">
    <location>
        <begin position="1"/>
        <end position="56"/>
    </location>
</feature>
<feature type="region of interest" description="Disordered" evidence="6">
    <location>
        <begin position="1"/>
        <end position="21"/>
    </location>
</feature>
<comment type="similarity">
    <text evidence="1">Belongs to the importin alpha family.</text>
</comment>
<sequence length="150" mass="16845">MSTKAVDSRQRYYKNKDKDLSELRRRRNEVTVELRKAKREDTVQKKRNVPQDIVDEKDDSLQGKNLQSIVLNASSQDPTEQLGAVQAARKLLSKDRNPPIDELIESGILPVLVNCLEREDNPSLQFEAAWALTNIASGTSEQTNAVVKAG</sequence>
<protein>
    <recommendedName>
        <fullName evidence="7">IBB domain-containing protein</fullName>
    </recommendedName>
</protein>
<name>A0ABN8SPF1_9CNID</name>
<dbReference type="InterPro" id="IPR000225">
    <property type="entry name" value="Armadillo"/>
</dbReference>
<dbReference type="PROSITE" id="PS51214">
    <property type="entry name" value="IBB"/>
    <property type="match status" value="1"/>
</dbReference>
<dbReference type="InterPro" id="IPR011989">
    <property type="entry name" value="ARM-like"/>
</dbReference>
<evidence type="ECO:0000256" key="4">
    <source>
        <dbReference type="PROSITE-ProRule" id="PRU00259"/>
    </source>
</evidence>
<reference evidence="8 9" key="1">
    <citation type="submission" date="2022-05" db="EMBL/GenBank/DDBJ databases">
        <authorList>
            <consortium name="Genoscope - CEA"/>
            <person name="William W."/>
        </authorList>
    </citation>
    <scope>NUCLEOTIDE SEQUENCE [LARGE SCALE GENOMIC DNA]</scope>
</reference>
<organism evidence="8 9">
    <name type="scientific">Porites evermanni</name>
    <dbReference type="NCBI Taxonomy" id="104178"/>
    <lineage>
        <taxon>Eukaryota</taxon>
        <taxon>Metazoa</taxon>
        <taxon>Cnidaria</taxon>
        <taxon>Anthozoa</taxon>
        <taxon>Hexacorallia</taxon>
        <taxon>Scleractinia</taxon>
        <taxon>Fungiina</taxon>
        <taxon>Poritidae</taxon>
        <taxon>Porites</taxon>
    </lineage>
</organism>
<keyword evidence="2 5" id="KW-0813">Transport</keyword>
<evidence type="ECO:0000256" key="5">
    <source>
        <dbReference type="PROSITE-ProRule" id="PRU00561"/>
    </source>
</evidence>
<dbReference type="Gene3D" id="1.25.10.10">
    <property type="entry name" value="Leucine-rich Repeat Variant"/>
    <property type="match status" value="1"/>
</dbReference>
<dbReference type="PANTHER" id="PTHR23316">
    <property type="entry name" value="IMPORTIN ALPHA"/>
    <property type="match status" value="1"/>
</dbReference>
<evidence type="ECO:0000313" key="8">
    <source>
        <dbReference type="EMBL" id="CAH3192160.1"/>
    </source>
</evidence>
<evidence type="ECO:0000259" key="7">
    <source>
        <dbReference type="PROSITE" id="PS51214"/>
    </source>
</evidence>
<dbReference type="PROSITE" id="PS50176">
    <property type="entry name" value="ARM_REPEAT"/>
    <property type="match status" value="1"/>
</dbReference>
<dbReference type="EMBL" id="CALNXI010003102">
    <property type="protein sequence ID" value="CAH3192160.1"/>
    <property type="molecule type" value="Genomic_DNA"/>
</dbReference>
<evidence type="ECO:0000256" key="6">
    <source>
        <dbReference type="SAM" id="MobiDB-lite"/>
    </source>
</evidence>
<dbReference type="Proteomes" id="UP001159427">
    <property type="component" value="Unassembled WGS sequence"/>
</dbReference>
<evidence type="ECO:0000256" key="3">
    <source>
        <dbReference type="ARBA" id="ARBA00022927"/>
    </source>
</evidence>
<dbReference type="SMART" id="SM00185">
    <property type="entry name" value="ARM"/>
    <property type="match status" value="1"/>
</dbReference>
<evidence type="ECO:0000313" key="9">
    <source>
        <dbReference type="Proteomes" id="UP001159427"/>
    </source>
</evidence>
<evidence type="ECO:0000256" key="1">
    <source>
        <dbReference type="ARBA" id="ARBA00010394"/>
    </source>
</evidence>
<dbReference type="InterPro" id="IPR036975">
    <property type="entry name" value="Importin-a_IBB_sf"/>
</dbReference>
<evidence type="ECO:0000256" key="2">
    <source>
        <dbReference type="ARBA" id="ARBA00022448"/>
    </source>
</evidence>